<evidence type="ECO:0000256" key="5">
    <source>
        <dbReference type="ARBA" id="ARBA00022989"/>
    </source>
</evidence>
<dbReference type="PANTHER" id="PTHR43744:SF3">
    <property type="entry name" value="LACTOSE TRANSPORT SYSTEM PERMEASE PROTEIN LACG"/>
    <property type="match status" value="1"/>
</dbReference>
<feature type="transmembrane region" description="Helical" evidence="7">
    <location>
        <begin position="235"/>
        <end position="256"/>
    </location>
</feature>
<keyword evidence="5 7" id="KW-1133">Transmembrane helix</keyword>
<dbReference type="GO" id="GO:0005886">
    <property type="term" value="C:plasma membrane"/>
    <property type="evidence" value="ECO:0007669"/>
    <property type="project" value="UniProtKB-SubCell"/>
</dbReference>
<organism evidence="10 12">
    <name type="scientific">Cupriavidus campinensis</name>
    <dbReference type="NCBI Taxonomy" id="151783"/>
    <lineage>
        <taxon>Bacteria</taxon>
        <taxon>Pseudomonadati</taxon>
        <taxon>Pseudomonadota</taxon>
        <taxon>Betaproteobacteria</taxon>
        <taxon>Burkholderiales</taxon>
        <taxon>Burkholderiaceae</taxon>
        <taxon>Cupriavidus</taxon>
    </lineage>
</organism>
<protein>
    <submittedName>
        <fullName evidence="10">Carbohydrate ABC transporter permease</fullName>
    </submittedName>
</protein>
<feature type="transmembrane region" description="Helical" evidence="7">
    <location>
        <begin position="65"/>
        <end position="89"/>
    </location>
</feature>
<reference evidence="10" key="2">
    <citation type="journal article" date="2022" name="Microbiol. Resour. Announc.">
        <title>Genome Sequence of Cupriavidus campinensis Strain G5, a Member of a Bacterial Consortium Capable of Polyethylene Degradation.</title>
        <authorList>
            <person name="Schneider B."/>
            <person name="Pfeiffer F."/>
            <person name="Dyall-Smith M."/>
            <person name="Kunte H.J."/>
        </authorList>
    </citation>
    <scope>NUCLEOTIDE SEQUENCE</scope>
    <source>
        <strain evidence="10">G5</strain>
    </source>
</reference>
<dbReference type="KEGG" id="ccam:M5D45_16425"/>
<feature type="transmembrane region" description="Helical" evidence="7">
    <location>
        <begin position="176"/>
        <end position="199"/>
    </location>
</feature>
<evidence type="ECO:0000313" key="12">
    <source>
        <dbReference type="Proteomes" id="UP001056132"/>
    </source>
</evidence>
<dbReference type="CDD" id="cd06261">
    <property type="entry name" value="TM_PBP2"/>
    <property type="match status" value="1"/>
</dbReference>
<dbReference type="Proteomes" id="UP000318943">
    <property type="component" value="Unassembled WGS sequence"/>
</dbReference>
<evidence type="ECO:0000256" key="1">
    <source>
        <dbReference type="ARBA" id="ARBA00004651"/>
    </source>
</evidence>
<proteinExistence type="inferred from homology"/>
<reference evidence="10" key="3">
    <citation type="submission" date="2022-05" db="EMBL/GenBank/DDBJ databases">
        <authorList>
            <person name="Kunte H.-J."/>
        </authorList>
    </citation>
    <scope>NUCLEOTIDE SEQUENCE</scope>
    <source>
        <strain evidence="10">G5</strain>
    </source>
</reference>
<dbReference type="RefSeq" id="WP_092300097.1">
    <property type="nucleotide sequence ID" value="NZ_CAJPVH010000030.1"/>
</dbReference>
<dbReference type="Pfam" id="PF00528">
    <property type="entry name" value="BPD_transp_1"/>
    <property type="match status" value="1"/>
</dbReference>
<comment type="subcellular location">
    <subcellularLocation>
        <location evidence="1 7">Cell membrane</location>
        <topology evidence="1 7">Multi-pass membrane protein</topology>
    </subcellularLocation>
</comment>
<dbReference type="GO" id="GO:0055085">
    <property type="term" value="P:transmembrane transport"/>
    <property type="evidence" value="ECO:0007669"/>
    <property type="project" value="InterPro"/>
</dbReference>
<dbReference type="AlphaFoldDB" id="A0AAE9I4T9"/>
<evidence type="ECO:0000256" key="7">
    <source>
        <dbReference type="RuleBase" id="RU363032"/>
    </source>
</evidence>
<evidence type="ECO:0000256" key="4">
    <source>
        <dbReference type="ARBA" id="ARBA00022692"/>
    </source>
</evidence>
<gene>
    <name evidence="9" type="ORF">FGG12_24765</name>
    <name evidence="10" type="ORF">M5D45_16425</name>
</gene>
<keyword evidence="2 7" id="KW-0813">Transport</keyword>
<evidence type="ECO:0000313" key="9">
    <source>
        <dbReference type="EMBL" id="TSP09959.1"/>
    </source>
</evidence>
<sequence length="270" mass="29948">MTIAPPRLLLPVAGWLAGLLWIAPLLLMFWAAFHPDGDALRLSFDTRWGFGNFPAAWRVAPFARYLVNTFCIVTLLLVLQLLVCTLAGYALARLRFPGRGLVFAIVMLQLMVMPEVLITENYVSVARLGQVDHYLGVALPYIGSAFGIFLLRQTFMMVPQELEDAARIEGLGRLAILLKVYVPLARPTYLAYALVSISYHWNNFLWPLVITNTEASRPVTVGMALFAAPETGVDWGVLSAGTLLSIGPLLVAFLLFQRQFMQSFMNAGIK</sequence>
<feature type="domain" description="ABC transmembrane type-1" evidence="8">
    <location>
        <begin position="66"/>
        <end position="256"/>
    </location>
</feature>
<dbReference type="Proteomes" id="UP001056132">
    <property type="component" value="Chromosome 1"/>
</dbReference>
<dbReference type="PANTHER" id="PTHR43744">
    <property type="entry name" value="ABC TRANSPORTER PERMEASE PROTEIN MG189-RELATED-RELATED"/>
    <property type="match status" value="1"/>
</dbReference>
<feature type="transmembrane region" description="Helical" evidence="7">
    <location>
        <begin position="12"/>
        <end position="33"/>
    </location>
</feature>
<keyword evidence="4 7" id="KW-0812">Transmembrane</keyword>
<keyword evidence="6 7" id="KW-0472">Membrane</keyword>
<dbReference type="Gene3D" id="1.10.3720.10">
    <property type="entry name" value="MetI-like"/>
    <property type="match status" value="1"/>
</dbReference>
<keyword evidence="3" id="KW-1003">Cell membrane</keyword>
<comment type="similarity">
    <text evidence="7">Belongs to the binding-protein-dependent transport system permease family.</text>
</comment>
<dbReference type="EMBL" id="VCIZ01000019">
    <property type="protein sequence ID" value="TSP09959.1"/>
    <property type="molecule type" value="Genomic_DNA"/>
</dbReference>
<evidence type="ECO:0000313" key="10">
    <source>
        <dbReference type="EMBL" id="URF04041.1"/>
    </source>
</evidence>
<evidence type="ECO:0000256" key="2">
    <source>
        <dbReference type="ARBA" id="ARBA00022448"/>
    </source>
</evidence>
<keyword evidence="11" id="KW-1185">Reference proteome</keyword>
<accession>A0AAE9I4T9</accession>
<dbReference type="InterPro" id="IPR000515">
    <property type="entry name" value="MetI-like"/>
</dbReference>
<dbReference type="InterPro" id="IPR035906">
    <property type="entry name" value="MetI-like_sf"/>
</dbReference>
<dbReference type="PROSITE" id="PS50928">
    <property type="entry name" value="ABC_TM1"/>
    <property type="match status" value="1"/>
</dbReference>
<feature type="transmembrane region" description="Helical" evidence="7">
    <location>
        <begin position="138"/>
        <end position="155"/>
    </location>
</feature>
<evidence type="ECO:0000256" key="3">
    <source>
        <dbReference type="ARBA" id="ARBA00022475"/>
    </source>
</evidence>
<name>A0AAE9I4T9_9BURK</name>
<evidence type="ECO:0000313" key="11">
    <source>
        <dbReference type="Proteomes" id="UP000318943"/>
    </source>
</evidence>
<evidence type="ECO:0000256" key="6">
    <source>
        <dbReference type="ARBA" id="ARBA00023136"/>
    </source>
</evidence>
<dbReference type="EMBL" id="CP097330">
    <property type="protein sequence ID" value="URF04041.1"/>
    <property type="molecule type" value="Genomic_DNA"/>
</dbReference>
<evidence type="ECO:0000259" key="8">
    <source>
        <dbReference type="PROSITE" id="PS50928"/>
    </source>
</evidence>
<dbReference type="SUPFAM" id="SSF161098">
    <property type="entry name" value="MetI-like"/>
    <property type="match status" value="1"/>
</dbReference>
<reference evidence="9 11" key="1">
    <citation type="submission" date="2019-05" db="EMBL/GenBank/DDBJ databases">
        <title>Whole genome sequence analysis of Cupriavidus campinensis S14E4C strain.</title>
        <authorList>
            <person name="Abbaszade G."/>
            <person name="Szabo A."/>
            <person name="Toumi M."/>
            <person name="Toth E."/>
        </authorList>
    </citation>
    <scope>NUCLEOTIDE SEQUENCE [LARGE SCALE GENOMIC DNA]</scope>
    <source>
        <strain evidence="9 11">S14E4C</strain>
    </source>
</reference>
<feature type="transmembrane region" description="Helical" evidence="7">
    <location>
        <begin position="101"/>
        <end position="118"/>
    </location>
</feature>